<dbReference type="RefSeq" id="WP_051902005.1">
    <property type="nucleotide sequence ID" value="NZ_JGVO01000177.1"/>
</dbReference>
<keyword evidence="1" id="KW-0472">Membrane</keyword>
<evidence type="ECO:0000256" key="2">
    <source>
        <dbReference type="SAM" id="SignalP"/>
    </source>
</evidence>
<keyword evidence="2" id="KW-0732">Signal</keyword>
<feature type="signal peptide" evidence="2">
    <location>
        <begin position="1"/>
        <end position="33"/>
    </location>
</feature>
<feature type="transmembrane region" description="Helical" evidence="1">
    <location>
        <begin position="49"/>
        <end position="72"/>
    </location>
</feature>
<name>A0A2T3NZR9_9GAMM</name>
<evidence type="ECO:0000256" key="1">
    <source>
        <dbReference type="SAM" id="Phobius"/>
    </source>
</evidence>
<keyword evidence="1" id="KW-1133">Transmembrane helix</keyword>
<keyword evidence="1" id="KW-0812">Transmembrane</keyword>
<comment type="caution">
    <text evidence="3">The sequence shown here is derived from an EMBL/GenBank/DDBJ whole genome shotgun (WGS) entry which is preliminary data.</text>
</comment>
<feature type="transmembrane region" description="Helical" evidence="1">
    <location>
        <begin position="156"/>
        <end position="177"/>
    </location>
</feature>
<sequence length="203" mass="21476">MIQQLFKLPQQVKALVKSSMVLIGLVASSSAFAHPGHEHHHAGMLDSLWAGFTHPLTGFDHLVMLLAVGFIAMRYKKQGQQRRYVSLAIVCMAVGLGLGAATGFVTGIEMLIVASIFMAAIALYMKQSQFSGWVSALAVGLVLFHGWAHGLEASGASLIAFAAGMVIAATVLASFGYRLAAYISPKWQSAMLLISGTALLVAS</sequence>
<dbReference type="OrthoDB" id="9808192at2"/>
<evidence type="ECO:0000313" key="4">
    <source>
        <dbReference type="Proteomes" id="UP000241771"/>
    </source>
</evidence>
<dbReference type="InterPro" id="IPR007038">
    <property type="entry name" value="HupE_UreJ"/>
</dbReference>
<proteinExistence type="predicted"/>
<dbReference type="Proteomes" id="UP000241771">
    <property type="component" value="Unassembled WGS sequence"/>
</dbReference>
<dbReference type="Pfam" id="PF04955">
    <property type="entry name" value="HupE_UreJ"/>
    <property type="match status" value="1"/>
</dbReference>
<feature type="transmembrane region" description="Helical" evidence="1">
    <location>
        <begin position="132"/>
        <end position="150"/>
    </location>
</feature>
<protein>
    <submittedName>
        <fullName evidence="3">Urease accessory protein UreJ</fullName>
    </submittedName>
</protein>
<dbReference type="PIRSF" id="PIRSF016919">
    <property type="entry name" value="HupE_UreJ"/>
    <property type="match status" value="1"/>
</dbReference>
<feature type="chain" id="PRO_5015493725" evidence="2">
    <location>
        <begin position="34"/>
        <end position="203"/>
    </location>
</feature>
<evidence type="ECO:0000313" key="3">
    <source>
        <dbReference type="EMBL" id="PSW21776.1"/>
    </source>
</evidence>
<dbReference type="EMBL" id="PYMA01000001">
    <property type="protein sequence ID" value="PSW21776.1"/>
    <property type="molecule type" value="Genomic_DNA"/>
</dbReference>
<reference evidence="3 4" key="1">
    <citation type="submission" date="2018-01" db="EMBL/GenBank/DDBJ databases">
        <title>Whole genome sequencing of Histamine producing bacteria.</title>
        <authorList>
            <person name="Butler K."/>
        </authorList>
    </citation>
    <scope>NUCLEOTIDE SEQUENCE [LARGE SCALE GENOMIC DNA]</scope>
    <source>
        <strain evidence="3 4">DSM 100436</strain>
    </source>
</reference>
<keyword evidence="4" id="KW-1185">Reference proteome</keyword>
<feature type="transmembrane region" description="Helical" evidence="1">
    <location>
        <begin position="107"/>
        <end position="125"/>
    </location>
</feature>
<gene>
    <name evidence="3" type="ORF">C9I98_00470</name>
</gene>
<accession>A0A2T3NZR9</accession>
<feature type="transmembrane region" description="Helical" evidence="1">
    <location>
        <begin position="84"/>
        <end position="101"/>
    </location>
</feature>
<organism evidence="3 4">
    <name type="scientific">Photobacterium sanctipauli</name>
    <dbReference type="NCBI Taxonomy" id="1342794"/>
    <lineage>
        <taxon>Bacteria</taxon>
        <taxon>Pseudomonadati</taxon>
        <taxon>Pseudomonadota</taxon>
        <taxon>Gammaproteobacteria</taxon>
        <taxon>Vibrionales</taxon>
        <taxon>Vibrionaceae</taxon>
        <taxon>Photobacterium</taxon>
    </lineage>
</organism>
<dbReference type="AlphaFoldDB" id="A0A2T3NZR9"/>